<keyword evidence="2" id="KW-0804">Transcription</keyword>
<reference evidence="4 5" key="1">
    <citation type="submission" date="2016-11" db="EMBL/GenBank/DDBJ databases">
        <authorList>
            <person name="Jaros S."/>
            <person name="Januszkiewicz K."/>
            <person name="Wedrychowicz H."/>
        </authorList>
    </citation>
    <scope>NUCLEOTIDE SEQUENCE [LARGE SCALE GENOMIC DNA]</scope>
    <source>
        <strain evidence="4 5">DSM 43832</strain>
    </source>
</reference>
<dbReference type="InterPro" id="IPR016032">
    <property type="entry name" value="Sig_transdc_resp-reg_C-effctor"/>
</dbReference>
<keyword evidence="4" id="KW-0238">DNA-binding</keyword>
<dbReference type="GO" id="GO:0003677">
    <property type="term" value="F:DNA binding"/>
    <property type="evidence" value="ECO:0007669"/>
    <property type="project" value="UniProtKB-KW"/>
</dbReference>
<dbReference type="PANTHER" id="PTHR35807:SF1">
    <property type="entry name" value="TRANSCRIPTIONAL REGULATOR REDD"/>
    <property type="match status" value="1"/>
</dbReference>
<accession>A0A1M6PKS2</accession>
<dbReference type="EMBL" id="FRAP01000002">
    <property type="protein sequence ID" value="SHK08508.1"/>
    <property type="molecule type" value="Genomic_DNA"/>
</dbReference>
<evidence type="ECO:0000256" key="2">
    <source>
        <dbReference type="ARBA" id="ARBA00023163"/>
    </source>
</evidence>
<proteinExistence type="predicted"/>
<dbReference type="InterPro" id="IPR027417">
    <property type="entry name" value="P-loop_NTPase"/>
</dbReference>
<keyword evidence="5" id="KW-1185">Reference proteome</keyword>
<dbReference type="SUPFAM" id="SSF52540">
    <property type="entry name" value="P-loop containing nucleoside triphosphate hydrolases"/>
    <property type="match status" value="1"/>
</dbReference>
<evidence type="ECO:0000256" key="1">
    <source>
        <dbReference type="ARBA" id="ARBA00023015"/>
    </source>
</evidence>
<keyword evidence="1" id="KW-0805">Transcription regulation</keyword>
<organism evidence="4 5">
    <name type="scientific">Pseudonocardia thermophila</name>
    <dbReference type="NCBI Taxonomy" id="1848"/>
    <lineage>
        <taxon>Bacteria</taxon>
        <taxon>Bacillati</taxon>
        <taxon>Actinomycetota</taxon>
        <taxon>Actinomycetes</taxon>
        <taxon>Pseudonocardiales</taxon>
        <taxon>Pseudonocardiaceae</taxon>
        <taxon>Pseudonocardia</taxon>
    </lineage>
</organism>
<dbReference type="InterPro" id="IPR005158">
    <property type="entry name" value="BTAD"/>
</dbReference>
<dbReference type="Pfam" id="PF03704">
    <property type="entry name" value="BTAD"/>
    <property type="match status" value="1"/>
</dbReference>
<dbReference type="AlphaFoldDB" id="A0A1M6PKS2"/>
<evidence type="ECO:0000313" key="4">
    <source>
        <dbReference type="EMBL" id="SHK08508.1"/>
    </source>
</evidence>
<dbReference type="SUPFAM" id="SSF48452">
    <property type="entry name" value="TPR-like"/>
    <property type="match status" value="2"/>
</dbReference>
<dbReference type="PANTHER" id="PTHR35807">
    <property type="entry name" value="TRANSCRIPTIONAL REGULATOR REDD-RELATED"/>
    <property type="match status" value="1"/>
</dbReference>
<dbReference type="Pfam" id="PF13191">
    <property type="entry name" value="AAA_16"/>
    <property type="match status" value="1"/>
</dbReference>
<name>A0A1M6PKS2_PSETH</name>
<evidence type="ECO:0000313" key="5">
    <source>
        <dbReference type="Proteomes" id="UP000184363"/>
    </source>
</evidence>
<sequence length="1024" mass="106988">MSEADHPAPLRVRLLGDFRVDGVELDALRSRKARTLVKRLAIERGASVSVGGLTEAIWPAAAPARPERDLHVLVSRARAVVGAQRIARRDGGYVLVADWWDVEELLALGQEADRRSAADDLTGARAAAEGALELVRGPLLADEPDAEWASEARAAVAAAISGIRRVAATTALAMGQPGAAAAHAAEVLRADPYAEDALRTLMRAHAAAGRPGSALAEFARLRERLADELGVDPAPATLAVHAQILTGRVAAIPARTLAPDPSALVGRAAELRTLDAELQAAATGTRLVLVTGEPGIGKTTLLDRWAAAAVGRGVVVLRGRTAEDELALQPVLDALASRLAGPALDDDAAAGLPGPRATADALNLRVFAQLDAAVAAVCGSAGTALVIDDGDLADPVTWAWLAHARRRHRLPLLIVVAVRDPRTATADPDALLRLAPLTVAEAGLLVGARRAAELVARSGGNPLLLVELARADGPPDEVPGSLRDAVLARLRRTGAAEATLQAAAVLGARVDLDLLASVLRSSPVRVLEHLDLGVRQSFLTEHEGGIAFRHDLVRRAVAAGVGPVRRAWLHRSAAQVLRTRPDANPLDLARHAREGGNGALAADAFAAAADRARARLDLPGAERLLDAAIDQRDCAALRLRRSHVRMSRADLTGAEADAEAALAAGDATGEALELRAWVARNRHDLAGAVRLGRAAVAAATDPVVRGSALIAVAFGHRGMGDLRTADAVLAEAAGAPAELGLSAWIGVLRVHQGRPSDALAALEPMLGADARRGVQGFWVEHTLQMTAHAYGLLGRSADALRVLDRLEAELDRRGTAVRYAGVQHTYRSWILRNLGAPDAAESALAGLAGAGNQEIRAQCHLDVADCLLRSGDLDGSAARLAVAEVESGTRWFHNKWRFDQRRSLLQARLHLAGGDATGAREAVEPLVAAAEGRGDARYAVLARLVRAAADARLGRPADAARLAADLDRLGEVGALEGWWLAADVADATGSGHARAVAERLAGHVAAEAAERADRFCAVAAARLR</sequence>
<dbReference type="SMART" id="SM01043">
    <property type="entry name" value="BTAD"/>
    <property type="match status" value="1"/>
</dbReference>
<dbReference type="RefSeq" id="WP_073455444.1">
    <property type="nucleotide sequence ID" value="NZ_FRAP01000002.1"/>
</dbReference>
<evidence type="ECO:0000259" key="3">
    <source>
        <dbReference type="SMART" id="SM01043"/>
    </source>
</evidence>
<dbReference type="InterPro" id="IPR036388">
    <property type="entry name" value="WH-like_DNA-bd_sf"/>
</dbReference>
<dbReference type="InterPro" id="IPR041664">
    <property type="entry name" value="AAA_16"/>
</dbReference>
<gene>
    <name evidence="4" type="ORF">SAMN05443637_102325</name>
</gene>
<dbReference type="GO" id="GO:0006355">
    <property type="term" value="P:regulation of DNA-templated transcription"/>
    <property type="evidence" value="ECO:0007669"/>
    <property type="project" value="InterPro"/>
</dbReference>
<feature type="domain" description="Bacterial transcriptional activator" evidence="3">
    <location>
        <begin position="97"/>
        <end position="245"/>
    </location>
</feature>
<dbReference type="Proteomes" id="UP000184363">
    <property type="component" value="Unassembled WGS sequence"/>
</dbReference>
<dbReference type="InterPro" id="IPR011990">
    <property type="entry name" value="TPR-like_helical_dom_sf"/>
</dbReference>
<dbReference type="SUPFAM" id="SSF46894">
    <property type="entry name" value="C-terminal effector domain of the bipartite response regulators"/>
    <property type="match status" value="1"/>
</dbReference>
<dbReference type="InterPro" id="IPR051677">
    <property type="entry name" value="AfsR-DnrI-RedD_regulator"/>
</dbReference>
<protein>
    <submittedName>
        <fullName evidence="4">DNA-binding transcriptional activator of the SARP family</fullName>
    </submittedName>
</protein>
<dbReference type="Gene3D" id="1.10.10.10">
    <property type="entry name" value="Winged helix-like DNA-binding domain superfamily/Winged helix DNA-binding domain"/>
    <property type="match status" value="1"/>
</dbReference>
<dbReference type="Gene3D" id="3.40.50.300">
    <property type="entry name" value="P-loop containing nucleotide triphosphate hydrolases"/>
    <property type="match status" value="1"/>
</dbReference>
<dbReference type="Gene3D" id="1.25.40.10">
    <property type="entry name" value="Tetratricopeptide repeat domain"/>
    <property type="match status" value="2"/>
</dbReference>
<dbReference type="OrthoDB" id="3666751at2"/>